<protein>
    <submittedName>
        <fullName evidence="2">Uncharacterized protein</fullName>
    </submittedName>
</protein>
<comment type="caution">
    <text evidence="2">The sequence shown here is derived from an EMBL/GenBank/DDBJ whole genome shotgun (WGS) entry which is preliminary data.</text>
</comment>
<gene>
    <name evidence="2" type="ORF">AYI69_g4561</name>
</gene>
<evidence type="ECO:0000313" key="3">
    <source>
        <dbReference type="Proteomes" id="UP000187429"/>
    </source>
</evidence>
<dbReference type="Proteomes" id="UP000187429">
    <property type="component" value="Unassembled WGS sequence"/>
</dbReference>
<evidence type="ECO:0000256" key="1">
    <source>
        <dbReference type="SAM" id="MobiDB-lite"/>
    </source>
</evidence>
<dbReference type="AlphaFoldDB" id="A0A1R1YCK1"/>
<dbReference type="EMBL" id="LSSM01001791">
    <property type="protein sequence ID" value="OMJ24641.1"/>
    <property type="molecule type" value="Genomic_DNA"/>
</dbReference>
<name>A0A1R1YCK1_9FUNG</name>
<evidence type="ECO:0000313" key="2">
    <source>
        <dbReference type="EMBL" id="OMJ24641.1"/>
    </source>
</evidence>
<keyword evidence="3" id="KW-1185">Reference proteome</keyword>
<sequence>MNYNPSPPKDNASNAMKKADTVLYAIQTALDQANRPIDYYVNRRIQKIPGIDTSEDPENILARPGSSWET</sequence>
<proteinExistence type="predicted"/>
<feature type="region of interest" description="Disordered" evidence="1">
    <location>
        <begin position="49"/>
        <end position="70"/>
    </location>
</feature>
<reference evidence="3" key="1">
    <citation type="submission" date="2017-01" db="EMBL/GenBank/DDBJ databases">
        <authorList>
            <person name="Wang Y."/>
            <person name="White M."/>
            <person name="Kvist S."/>
            <person name="Moncalvo J.-M."/>
        </authorList>
    </citation>
    <scope>NUCLEOTIDE SEQUENCE [LARGE SCALE GENOMIC DNA]</scope>
    <source>
        <strain evidence="3">ID-206-W2</strain>
    </source>
</reference>
<organism evidence="2 3">
    <name type="scientific">Smittium culicis</name>
    <dbReference type="NCBI Taxonomy" id="133412"/>
    <lineage>
        <taxon>Eukaryota</taxon>
        <taxon>Fungi</taxon>
        <taxon>Fungi incertae sedis</taxon>
        <taxon>Zoopagomycota</taxon>
        <taxon>Kickxellomycotina</taxon>
        <taxon>Harpellomycetes</taxon>
        <taxon>Harpellales</taxon>
        <taxon>Legeriomycetaceae</taxon>
        <taxon>Smittium</taxon>
    </lineage>
</organism>
<accession>A0A1R1YCK1</accession>